<dbReference type="EMBL" id="MVHV01000012">
    <property type="protein sequence ID" value="ORA81741.1"/>
    <property type="molecule type" value="Genomic_DNA"/>
</dbReference>
<keyword evidence="3" id="KW-1185">Reference proteome</keyword>
<feature type="region of interest" description="Disordered" evidence="1">
    <location>
        <begin position="1"/>
        <end position="35"/>
    </location>
</feature>
<evidence type="ECO:0000256" key="1">
    <source>
        <dbReference type="SAM" id="MobiDB-lite"/>
    </source>
</evidence>
<accession>A0ABX3SQS8</accession>
<evidence type="ECO:0000313" key="3">
    <source>
        <dbReference type="Proteomes" id="UP000243140"/>
    </source>
</evidence>
<reference evidence="2 3" key="1">
    <citation type="submission" date="2017-02" db="EMBL/GenBank/DDBJ databases">
        <title>The new phylogeny of genus Mycobacterium.</title>
        <authorList>
            <person name="Tortoli E."/>
            <person name="Trovato A."/>
            <person name="Cirillo D.M."/>
        </authorList>
    </citation>
    <scope>NUCLEOTIDE SEQUENCE [LARGE SCALE GENOMIC DNA]</scope>
    <source>
        <strain evidence="2 3">IP1130001</strain>
    </source>
</reference>
<evidence type="ECO:0000313" key="2">
    <source>
        <dbReference type="EMBL" id="ORA81741.1"/>
    </source>
</evidence>
<gene>
    <name evidence="2" type="ORF">BST29_13610</name>
</gene>
<organism evidence="2 3">
    <name type="scientific">Mycobacterium malmoense</name>
    <dbReference type="NCBI Taxonomy" id="1780"/>
    <lineage>
        <taxon>Bacteria</taxon>
        <taxon>Bacillati</taxon>
        <taxon>Actinomycetota</taxon>
        <taxon>Actinomycetes</taxon>
        <taxon>Mycobacteriales</taxon>
        <taxon>Mycobacteriaceae</taxon>
        <taxon>Mycobacterium</taxon>
    </lineage>
</organism>
<protein>
    <submittedName>
        <fullName evidence="2">Uncharacterized protein</fullName>
    </submittedName>
</protein>
<comment type="caution">
    <text evidence="2">The sequence shown here is derived from an EMBL/GenBank/DDBJ whole genome shotgun (WGS) entry which is preliminary data.</text>
</comment>
<dbReference type="Proteomes" id="UP000243140">
    <property type="component" value="Unassembled WGS sequence"/>
</dbReference>
<proteinExistence type="predicted"/>
<sequence>MDVAGLSEERGARPVAGYRSNGARDRRGFRPRGSAVRPVAMGQAAIGGDQTAAAADTADHRQADYFLRLLAQSRRLVDHRIGQYHKVIAQAEADGDAEAACGFRRMARVEEQDRQTLDGLIENLHRRFALRPSAGVPPRRARSVVR</sequence>
<name>A0ABX3SQS8_MYCMA</name>